<evidence type="ECO:0000259" key="16">
    <source>
        <dbReference type="Pfam" id="PF08345"/>
    </source>
</evidence>
<evidence type="ECO:0000256" key="12">
    <source>
        <dbReference type="PIRNR" id="PIRNR004862"/>
    </source>
</evidence>
<dbReference type="PRINTS" id="PR01009">
    <property type="entry name" value="FLGMRINGFLIF"/>
</dbReference>
<dbReference type="GO" id="GO:0009431">
    <property type="term" value="C:bacterial-type flagellum basal body, MS ring"/>
    <property type="evidence" value="ECO:0007669"/>
    <property type="project" value="InterPro"/>
</dbReference>
<evidence type="ECO:0000259" key="15">
    <source>
        <dbReference type="Pfam" id="PF01514"/>
    </source>
</evidence>
<feature type="compositionally biased region" description="Low complexity" evidence="13">
    <location>
        <begin position="314"/>
        <end position="333"/>
    </location>
</feature>
<comment type="subcellular location">
    <subcellularLocation>
        <location evidence="2 12">Bacterial flagellum basal body</location>
    </subcellularLocation>
    <subcellularLocation>
        <location evidence="3">Cell membrane</location>
        <topology evidence="3">Multi-pass membrane protein</topology>
    </subcellularLocation>
</comment>
<dbReference type="RefSeq" id="WP_093502010.1">
    <property type="nucleotide sequence ID" value="NZ_BSSG01000002.1"/>
</dbReference>
<keyword evidence="7 14" id="KW-0812">Transmembrane</keyword>
<keyword evidence="8 14" id="KW-1133">Transmembrane helix</keyword>
<proteinExistence type="inferred from homology"/>
<dbReference type="EMBL" id="FOMO01000002">
    <property type="protein sequence ID" value="SFD56345.1"/>
    <property type="molecule type" value="Genomic_DNA"/>
</dbReference>
<evidence type="ECO:0000256" key="10">
    <source>
        <dbReference type="ARBA" id="ARBA00023143"/>
    </source>
</evidence>
<keyword evidence="17" id="KW-0282">Flagellum</keyword>
<dbReference type="Proteomes" id="UP000243950">
    <property type="component" value="Unassembled WGS sequence"/>
</dbReference>
<keyword evidence="9 14" id="KW-0472">Membrane</keyword>
<dbReference type="GO" id="GO:0003774">
    <property type="term" value="F:cytoskeletal motor activity"/>
    <property type="evidence" value="ECO:0007669"/>
    <property type="project" value="InterPro"/>
</dbReference>
<dbReference type="AlphaFoldDB" id="A0A1I1TCM6"/>
<comment type="similarity">
    <text evidence="4 12">Belongs to the FliF family.</text>
</comment>
<evidence type="ECO:0000256" key="5">
    <source>
        <dbReference type="ARBA" id="ARBA00017949"/>
    </source>
</evidence>
<evidence type="ECO:0000256" key="1">
    <source>
        <dbReference type="ARBA" id="ARBA00003820"/>
    </source>
</evidence>
<keyword evidence="17" id="KW-0966">Cell projection</keyword>
<evidence type="ECO:0000256" key="9">
    <source>
        <dbReference type="ARBA" id="ARBA00023136"/>
    </source>
</evidence>
<dbReference type="InterPro" id="IPR043427">
    <property type="entry name" value="YscJ/FliF"/>
</dbReference>
<keyword evidence="6" id="KW-1003">Cell membrane</keyword>
<evidence type="ECO:0000256" key="7">
    <source>
        <dbReference type="ARBA" id="ARBA00022692"/>
    </source>
</evidence>
<dbReference type="NCBIfam" id="TIGR00206">
    <property type="entry name" value="fliF"/>
    <property type="match status" value="1"/>
</dbReference>
<organism evidence="17 18">
    <name type="scientific">Pseudomonas straminea</name>
    <dbReference type="NCBI Taxonomy" id="47882"/>
    <lineage>
        <taxon>Bacteria</taxon>
        <taxon>Pseudomonadati</taxon>
        <taxon>Pseudomonadota</taxon>
        <taxon>Gammaproteobacteria</taxon>
        <taxon>Pseudomonadales</taxon>
        <taxon>Pseudomonadaceae</taxon>
        <taxon>Phytopseudomonas</taxon>
    </lineage>
</organism>
<dbReference type="InterPro" id="IPR045851">
    <property type="entry name" value="AMP-bd_C_sf"/>
</dbReference>
<dbReference type="InterPro" id="IPR006182">
    <property type="entry name" value="FliF_N_dom"/>
</dbReference>
<comment type="subunit">
    <text evidence="11">The basal body constitutes a major portion of the flagellar organelle and consists of four rings (L,P,S, and M) mounted on a central rod. The M ring is integral to the inner membrane of the cell and may be connected to the flagellar rod via the S ring. The S (supramembrane ring) lies just distal to the M ring. The L and P rings lie in the outer membrane and the periplasmic space, respectively.</text>
</comment>
<dbReference type="InterPro" id="IPR013556">
    <property type="entry name" value="Flag_M-ring_C"/>
</dbReference>
<comment type="function">
    <text evidence="1 12">The M ring may be actively involved in energy transduction.</text>
</comment>
<sequence length="572" mass="62484">MPQRVLKTIRSNPLLERLRADPRIALACMAAIAALLAMGVVYYLWKGEDNLRPLYGAGERFPAAEVIALLEGEGIAYRLHPQSGQVLVSDEQVARARLLLAARGVKVSLPAGYELFDKDEPLGTSQFMQDVRLKRSLEGELAQTIMALQGVQQARVHLAREENNSFVIARREPTKASVMLQLAPGYRLEPEQVSAVVNLVAGSVPQLDAKDVRVVDQHGTLLSRDLEGWGGPQRTWQVIEDYQRKAAFNVEEVLTPVLGRDNYRLSVSADIDFSQREETLQTYGQEPRLRNEVTRDESVLDKLALGVPGSLSNTPPANTQAQRQAAQGGQAAQPAPPEDKAATSLRKESNRQLDYDQSVTHVRHAPYRLQQQSVAVVLNAQAAPEGGWTAEARSELEAMVKSAVGFNQARGDVLTLSVLPFTPAAADESANAGLAWWENPNVHEWVKIAVFALISLLLVLLVVRPAVRGLIARPDRKTENAAAGAEGEGELPAMLASEQAGRLLARVGGERDPAKLFSELNPLSEIRLPAPGSGLEHQIEHLRMLAENDPERVSEVIKQWVGRNDKELGAAG</sequence>
<dbReference type="PANTHER" id="PTHR30046:SF0">
    <property type="entry name" value="FLAGELLAR M-RING PROTEIN"/>
    <property type="match status" value="1"/>
</dbReference>
<dbReference type="GO" id="GO:0071973">
    <property type="term" value="P:bacterial-type flagellum-dependent cell motility"/>
    <property type="evidence" value="ECO:0007669"/>
    <property type="project" value="InterPro"/>
</dbReference>
<gene>
    <name evidence="17" type="ORF">SAMN05216372_102448</name>
</gene>
<dbReference type="PIRSF" id="PIRSF004862">
    <property type="entry name" value="FliF"/>
    <property type="match status" value="1"/>
</dbReference>
<evidence type="ECO:0000256" key="4">
    <source>
        <dbReference type="ARBA" id="ARBA00007971"/>
    </source>
</evidence>
<dbReference type="Pfam" id="PF08345">
    <property type="entry name" value="YscJ_FliF_C"/>
    <property type="match status" value="1"/>
</dbReference>
<dbReference type="Pfam" id="PF01514">
    <property type="entry name" value="YscJ_FliF"/>
    <property type="match status" value="1"/>
</dbReference>
<keyword evidence="18" id="KW-1185">Reference proteome</keyword>
<evidence type="ECO:0000256" key="2">
    <source>
        <dbReference type="ARBA" id="ARBA00004117"/>
    </source>
</evidence>
<keyword evidence="17" id="KW-0969">Cilium</keyword>
<feature type="domain" description="Flagellar M-ring N-terminal" evidence="15">
    <location>
        <begin position="49"/>
        <end position="223"/>
    </location>
</feature>
<feature type="compositionally biased region" description="Basic and acidic residues" evidence="13">
    <location>
        <begin position="337"/>
        <end position="354"/>
    </location>
</feature>
<evidence type="ECO:0000313" key="18">
    <source>
        <dbReference type="Proteomes" id="UP000243950"/>
    </source>
</evidence>
<evidence type="ECO:0000256" key="8">
    <source>
        <dbReference type="ARBA" id="ARBA00022989"/>
    </source>
</evidence>
<feature type="transmembrane region" description="Helical" evidence="14">
    <location>
        <begin position="24"/>
        <end position="45"/>
    </location>
</feature>
<dbReference type="Gene3D" id="3.30.300.30">
    <property type="match status" value="1"/>
</dbReference>
<feature type="region of interest" description="Disordered" evidence="13">
    <location>
        <begin position="306"/>
        <end position="354"/>
    </location>
</feature>
<evidence type="ECO:0000256" key="6">
    <source>
        <dbReference type="ARBA" id="ARBA00022475"/>
    </source>
</evidence>
<dbReference type="GO" id="GO:0005886">
    <property type="term" value="C:plasma membrane"/>
    <property type="evidence" value="ECO:0007669"/>
    <property type="project" value="UniProtKB-SubCell"/>
</dbReference>
<keyword evidence="10 12" id="KW-0975">Bacterial flagellum</keyword>
<name>A0A1I1TCM6_PSEOC</name>
<reference evidence="18" key="1">
    <citation type="submission" date="2016-10" db="EMBL/GenBank/DDBJ databases">
        <authorList>
            <person name="Varghese N."/>
            <person name="Submissions S."/>
        </authorList>
    </citation>
    <scope>NUCLEOTIDE SEQUENCE [LARGE SCALE GENOMIC DNA]</scope>
    <source>
        <strain evidence="18">JCM 2783</strain>
    </source>
</reference>
<evidence type="ECO:0000256" key="14">
    <source>
        <dbReference type="SAM" id="Phobius"/>
    </source>
</evidence>
<evidence type="ECO:0000256" key="13">
    <source>
        <dbReference type="SAM" id="MobiDB-lite"/>
    </source>
</evidence>
<feature type="domain" description="Flagellar M-ring C-terminal" evidence="16">
    <location>
        <begin position="254"/>
        <end position="421"/>
    </location>
</feature>
<accession>A0A1I1TCM6</accession>
<evidence type="ECO:0000313" key="17">
    <source>
        <dbReference type="EMBL" id="SFD56345.1"/>
    </source>
</evidence>
<protein>
    <recommendedName>
        <fullName evidence="5 12">Flagellar M-ring protein</fullName>
    </recommendedName>
</protein>
<dbReference type="InterPro" id="IPR000067">
    <property type="entry name" value="FlgMring_FliF"/>
</dbReference>
<evidence type="ECO:0000256" key="11">
    <source>
        <dbReference type="ARBA" id="ARBA00025936"/>
    </source>
</evidence>
<dbReference type="PANTHER" id="PTHR30046">
    <property type="entry name" value="FLAGELLAR M-RING PROTEIN"/>
    <property type="match status" value="1"/>
</dbReference>
<evidence type="ECO:0000256" key="3">
    <source>
        <dbReference type="ARBA" id="ARBA00004651"/>
    </source>
</evidence>